<protein>
    <submittedName>
        <fullName evidence="4">Alpha/beta fold hydrolase</fullName>
    </submittedName>
</protein>
<dbReference type="PANTHER" id="PTHR10794">
    <property type="entry name" value="ABHYDROLASE DOMAIN-CONTAINING PROTEIN"/>
    <property type="match status" value="1"/>
</dbReference>
<dbReference type="InterPro" id="IPR012020">
    <property type="entry name" value="ABHD4"/>
</dbReference>
<dbReference type="InterPro" id="IPR050960">
    <property type="entry name" value="AB_hydrolase_4_sf"/>
</dbReference>
<keyword evidence="5" id="KW-1185">Reference proteome</keyword>
<sequence length="319" mass="36358">MPLVKSSYKPPFWMRNGHIATIVPSTFRKVEGVTYSRERIDTPDDDFLDLDWIKRGNDQLVIISHGLEGSSNRPYMLGMAKYMSENGVDVLAWNCRSCSGEINRQARFYHHGATDDLETVVNHVLCQLNYKSIVLIGFSMGGSLTIKYLGENDSRPKEVKGGIAFSIPVSLKSSVDQLTHSKTGFYKKRFLRKLEEKVKLKAETYPGLIEYDGFKDIKEFEDFDNKYTAPIHGFKDAQDFYKRASAGNYLPQVSVPLLICNAVNDPFLGEPCYPYGLCELSENLYLETPKYGGHVGFQLPNADYNYMEKRALEFIKEQF</sequence>
<dbReference type="Gene3D" id="3.40.50.1820">
    <property type="entry name" value="alpha/beta hydrolase"/>
    <property type="match status" value="1"/>
</dbReference>
<evidence type="ECO:0000256" key="2">
    <source>
        <dbReference type="PIRSR" id="PIRSR005211-1"/>
    </source>
</evidence>
<dbReference type="Pfam" id="PF00561">
    <property type="entry name" value="Abhydrolase_1"/>
    <property type="match status" value="1"/>
</dbReference>
<dbReference type="Proteomes" id="UP000662783">
    <property type="component" value="Chromosome"/>
</dbReference>
<evidence type="ECO:0000313" key="4">
    <source>
        <dbReference type="EMBL" id="QSE96615.1"/>
    </source>
</evidence>
<reference evidence="4" key="1">
    <citation type="submission" date="2021-02" db="EMBL/GenBank/DDBJ databases">
        <title>Fulvivirga sp. S481 isolated from sea water.</title>
        <authorList>
            <person name="Bae S.S."/>
            <person name="Baek K."/>
        </authorList>
    </citation>
    <scope>NUCLEOTIDE SEQUENCE</scope>
    <source>
        <strain evidence="4">S481</strain>
    </source>
</reference>
<feature type="active site" description="Charge relay system" evidence="2">
    <location>
        <position position="265"/>
    </location>
</feature>
<dbReference type="PANTHER" id="PTHR10794:SF94">
    <property type="entry name" value="ESTERASE YHET-RELATED"/>
    <property type="match status" value="1"/>
</dbReference>
<keyword evidence="4" id="KW-0378">Hydrolase</keyword>
<dbReference type="RefSeq" id="WP_205721129.1">
    <property type="nucleotide sequence ID" value="NZ_CP070608.1"/>
</dbReference>
<gene>
    <name evidence="4" type="ORF">JR347_13555</name>
</gene>
<feature type="domain" description="AB hydrolase-1" evidence="3">
    <location>
        <begin position="60"/>
        <end position="295"/>
    </location>
</feature>
<dbReference type="GO" id="GO:0034338">
    <property type="term" value="F:short-chain carboxylesterase activity"/>
    <property type="evidence" value="ECO:0007669"/>
    <property type="project" value="TreeGrafter"/>
</dbReference>
<proteinExistence type="inferred from homology"/>
<dbReference type="EMBL" id="CP070608">
    <property type="protein sequence ID" value="QSE96615.1"/>
    <property type="molecule type" value="Genomic_DNA"/>
</dbReference>
<organism evidence="4 5">
    <name type="scientific">Fulvivirga lutea</name>
    <dbReference type="NCBI Taxonomy" id="2810512"/>
    <lineage>
        <taxon>Bacteria</taxon>
        <taxon>Pseudomonadati</taxon>
        <taxon>Bacteroidota</taxon>
        <taxon>Cytophagia</taxon>
        <taxon>Cytophagales</taxon>
        <taxon>Fulvivirgaceae</taxon>
        <taxon>Fulvivirga</taxon>
    </lineage>
</organism>
<feature type="active site" description="Charge relay system" evidence="2">
    <location>
        <position position="139"/>
    </location>
</feature>
<dbReference type="InterPro" id="IPR029058">
    <property type="entry name" value="AB_hydrolase_fold"/>
</dbReference>
<dbReference type="PIRSF" id="PIRSF005211">
    <property type="entry name" value="Ab_hydro_YheT"/>
    <property type="match status" value="1"/>
</dbReference>
<evidence type="ECO:0000259" key="3">
    <source>
        <dbReference type="Pfam" id="PF00561"/>
    </source>
</evidence>
<dbReference type="SUPFAM" id="SSF53474">
    <property type="entry name" value="alpha/beta-Hydrolases"/>
    <property type="match status" value="1"/>
</dbReference>
<feature type="active site" description="Charge relay system" evidence="2">
    <location>
        <position position="294"/>
    </location>
</feature>
<name>A0A974WEU8_9BACT</name>
<accession>A0A974WEU8</accession>
<comment type="similarity">
    <text evidence="1">Belongs to the AB hydrolase superfamily. AB hydrolase 4 family.</text>
</comment>
<evidence type="ECO:0000256" key="1">
    <source>
        <dbReference type="ARBA" id="ARBA00010884"/>
    </source>
</evidence>
<dbReference type="AlphaFoldDB" id="A0A974WEU8"/>
<dbReference type="InterPro" id="IPR000073">
    <property type="entry name" value="AB_hydrolase_1"/>
</dbReference>
<dbReference type="KEGG" id="fuv:JR347_13555"/>
<evidence type="ECO:0000313" key="5">
    <source>
        <dbReference type="Proteomes" id="UP000662783"/>
    </source>
</evidence>
<dbReference type="GO" id="GO:0047372">
    <property type="term" value="F:monoacylglycerol lipase activity"/>
    <property type="evidence" value="ECO:0007669"/>
    <property type="project" value="TreeGrafter"/>
</dbReference>